<dbReference type="Gene3D" id="3.40.630.30">
    <property type="match status" value="2"/>
</dbReference>
<comment type="catalytic activity">
    <reaction evidence="10">
        <text>N-terminal L-methionyl-[transmembrane protein] + acetyl-CoA = N-terminal N(alpha)-acetyl-L-methionyl-[transmembrane protein] + CoA + H(+)</text>
        <dbReference type="Rhea" id="RHEA:50604"/>
        <dbReference type="Rhea" id="RHEA-COMP:12745"/>
        <dbReference type="Rhea" id="RHEA-COMP:12746"/>
        <dbReference type="ChEBI" id="CHEBI:15378"/>
        <dbReference type="ChEBI" id="CHEBI:57287"/>
        <dbReference type="ChEBI" id="CHEBI:57288"/>
        <dbReference type="ChEBI" id="CHEBI:64731"/>
        <dbReference type="ChEBI" id="CHEBI:133414"/>
        <dbReference type="EC" id="2.3.1.259"/>
    </reaction>
</comment>
<proteinExistence type="inferred from homology"/>
<dbReference type="SUPFAM" id="SSF55729">
    <property type="entry name" value="Acyl-CoA N-acyltransferases (Nat)"/>
    <property type="match status" value="2"/>
</dbReference>
<dbReference type="InterPro" id="IPR000182">
    <property type="entry name" value="GNAT_dom"/>
</dbReference>
<dbReference type="AlphaFoldDB" id="A0A7J6N515"/>
<feature type="compositionally biased region" description="Basic and acidic residues" evidence="11">
    <location>
        <begin position="353"/>
        <end position="366"/>
    </location>
</feature>
<feature type="region of interest" description="Disordered" evidence="11">
    <location>
        <begin position="502"/>
        <end position="535"/>
    </location>
</feature>
<keyword evidence="2" id="KW-0808">Transferase</keyword>
<evidence type="ECO:0000313" key="14">
    <source>
        <dbReference type="EMBL" id="KAF4678784.1"/>
    </source>
</evidence>
<dbReference type="PROSITE" id="PS51186">
    <property type="entry name" value="GNAT"/>
    <property type="match status" value="1"/>
</dbReference>
<dbReference type="InterPro" id="IPR045141">
    <property type="entry name" value="NAA60-like"/>
</dbReference>
<evidence type="ECO:0000256" key="5">
    <source>
        <dbReference type="ARBA" id="ARBA00023315"/>
    </source>
</evidence>
<accession>A0A7J6N515</accession>
<sequence length="600" mass="66907">MMNRHPLDPEGLYEMFVAVDPTAQEDEIVVGKVEWEIDNKPPKYVLSRIPWTERRRAVVAYIGCVAVAFKWWKKRVGSTMLPRALEEIRARRPDVVAAYLVVGNSNTAAIKLYEKTNFTYVTDYAIKSRIYVYRYPLRKGMWSGRGGVLDRLRKFFSMRIIVLAWLAGLAAAMLPLRKDAPLPRRRPPPTPDGRRSAGELVYRPGRSDDRMDGKPLNAYGVYSIFVAVDPKTLAVVGKVEWEIDLAVPDRVLYKLPEDQKAVVAYIGCVEVIQAWRKKRVGSTMLPKVLDNIRVQRPDVAAAYLYVDHDNRFAVQLYRKSNFTIIDGTSTCVVNKLLFLMMSADVPSTPPPHHRPDFRTPRHESEHRRRRRLLTLDHTCRRQCSEAKESKTGCYFTGMSNMILQGGFKAAGTLEATINGDLAFLGNAIFYVNTTTPSENPGAASWVIYLIGSTMVGLGAPLVWIPTLEMVSRSAYFHVRDLSRPTSPTAAAAAGGGGGGMALFNRAESDGDDEGQLQQEAHAGQQSTGRQNEILPLGGRRVERGSILSTAGGDSPNTTFYTRLDRNLSRFNGIFYGIFQLHGLVLYPLGAIVANTDDTTE</sequence>
<dbReference type="GO" id="GO:0120518">
    <property type="term" value="F:protein N-terminal-methionine acetyltransferase activity"/>
    <property type="evidence" value="ECO:0007669"/>
    <property type="project" value="UniProtKB-EC"/>
</dbReference>
<keyword evidence="5" id="KW-0012">Acyltransferase</keyword>
<evidence type="ECO:0000256" key="3">
    <source>
        <dbReference type="ARBA" id="ARBA00022829"/>
    </source>
</evidence>
<feature type="compositionally biased region" description="Polar residues" evidence="11">
    <location>
        <begin position="515"/>
        <end position="530"/>
    </location>
</feature>
<dbReference type="EC" id="2.3.1.259" evidence="7"/>
<feature type="transmembrane region" description="Helical" evidence="12">
    <location>
        <begin position="572"/>
        <end position="593"/>
    </location>
</feature>
<feature type="region of interest" description="Disordered" evidence="11">
    <location>
        <begin position="180"/>
        <end position="209"/>
    </location>
</feature>
<dbReference type="InterPro" id="IPR016181">
    <property type="entry name" value="Acyl_CoA_acyltransferase"/>
</dbReference>
<dbReference type="PANTHER" id="PTHR14744:SF15">
    <property type="entry name" value="N-ALPHA-ACETYLTRANSFERASE 60"/>
    <property type="match status" value="1"/>
</dbReference>
<evidence type="ECO:0000256" key="9">
    <source>
        <dbReference type="ARBA" id="ARBA00048017"/>
    </source>
</evidence>
<keyword evidence="12" id="KW-0812">Transmembrane</keyword>
<dbReference type="PANTHER" id="PTHR14744">
    <property type="entry name" value="N-ALPHA-ACETYLTRANSFERASE 60"/>
    <property type="match status" value="1"/>
</dbReference>
<reference evidence="14 15" key="1">
    <citation type="submission" date="2020-04" db="EMBL/GenBank/DDBJ databases">
        <title>Perkinsus olseni comparative genomics.</title>
        <authorList>
            <person name="Bogema D.R."/>
        </authorList>
    </citation>
    <scope>NUCLEOTIDE SEQUENCE [LARGE SCALE GENOMIC DNA]</scope>
    <source>
        <strain evidence="14">00978-12</strain>
    </source>
</reference>
<feature type="transmembrane region" description="Helical" evidence="12">
    <location>
        <begin position="445"/>
        <end position="464"/>
    </location>
</feature>
<name>A0A7J6N515_PEROL</name>
<evidence type="ECO:0000256" key="6">
    <source>
        <dbReference type="ARBA" id="ARBA00025774"/>
    </source>
</evidence>
<dbReference type="GO" id="GO:0000139">
    <property type="term" value="C:Golgi membrane"/>
    <property type="evidence" value="ECO:0007669"/>
    <property type="project" value="TreeGrafter"/>
</dbReference>
<keyword evidence="12" id="KW-0472">Membrane</keyword>
<dbReference type="Proteomes" id="UP000541610">
    <property type="component" value="Unassembled WGS sequence"/>
</dbReference>
<dbReference type="OrthoDB" id="10364239at2759"/>
<evidence type="ECO:0000313" key="15">
    <source>
        <dbReference type="Proteomes" id="UP000541610"/>
    </source>
</evidence>
<feature type="region of interest" description="Disordered" evidence="11">
    <location>
        <begin position="346"/>
        <end position="369"/>
    </location>
</feature>
<feature type="transmembrane region" description="Helical" evidence="12">
    <location>
        <begin position="155"/>
        <end position="176"/>
    </location>
</feature>
<evidence type="ECO:0000256" key="11">
    <source>
        <dbReference type="SAM" id="MobiDB-lite"/>
    </source>
</evidence>
<comment type="caution">
    <text evidence="14">The sequence shown here is derived from an EMBL/GenBank/DDBJ whole genome shotgun (WGS) entry which is preliminary data.</text>
</comment>
<feature type="domain" description="N-acetyltransferase" evidence="13">
    <location>
        <begin position="1"/>
        <end position="138"/>
    </location>
</feature>
<keyword evidence="4" id="KW-0156">Chromatin regulator</keyword>
<comment type="catalytic activity">
    <reaction evidence="9">
        <text>L-lysyl-[protein] + acetyl-CoA = N(6)-acetyl-L-lysyl-[protein] + CoA + H(+)</text>
        <dbReference type="Rhea" id="RHEA:45948"/>
        <dbReference type="Rhea" id="RHEA-COMP:9752"/>
        <dbReference type="Rhea" id="RHEA-COMP:10731"/>
        <dbReference type="ChEBI" id="CHEBI:15378"/>
        <dbReference type="ChEBI" id="CHEBI:29969"/>
        <dbReference type="ChEBI" id="CHEBI:57287"/>
        <dbReference type="ChEBI" id="CHEBI:57288"/>
        <dbReference type="ChEBI" id="CHEBI:61930"/>
        <dbReference type="EC" id="2.3.1.48"/>
    </reaction>
</comment>
<gene>
    <name evidence="14" type="ORF">FOZ60_016109</name>
</gene>
<evidence type="ECO:0000259" key="13">
    <source>
        <dbReference type="PROSITE" id="PS51186"/>
    </source>
</evidence>
<keyword evidence="12" id="KW-1133">Transmembrane helix</keyword>
<dbReference type="EC" id="2.3.1.48" evidence="1"/>
<dbReference type="Pfam" id="PF00583">
    <property type="entry name" value="Acetyltransf_1"/>
    <property type="match status" value="1"/>
</dbReference>
<keyword evidence="3" id="KW-0159">Chromosome partition</keyword>
<evidence type="ECO:0000256" key="12">
    <source>
        <dbReference type="SAM" id="Phobius"/>
    </source>
</evidence>
<evidence type="ECO:0000256" key="4">
    <source>
        <dbReference type="ARBA" id="ARBA00022853"/>
    </source>
</evidence>
<evidence type="ECO:0000256" key="8">
    <source>
        <dbReference type="ARBA" id="ARBA00026144"/>
    </source>
</evidence>
<dbReference type="GO" id="GO:0004402">
    <property type="term" value="F:histone acetyltransferase activity"/>
    <property type="evidence" value="ECO:0007669"/>
    <property type="project" value="TreeGrafter"/>
</dbReference>
<evidence type="ECO:0000256" key="1">
    <source>
        <dbReference type="ARBA" id="ARBA00013184"/>
    </source>
</evidence>
<dbReference type="GO" id="GO:0007059">
    <property type="term" value="P:chromosome segregation"/>
    <property type="evidence" value="ECO:0007669"/>
    <property type="project" value="UniProtKB-KW"/>
</dbReference>
<evidence type="ECO:0000256" key="2">
    <source>
        <dbReference type="ARBA" id="ARBA00022679"/>
    </source>
</evidence>
<evidence type="ECO:0000256" key="7">
    <source>
        <dbReference type="ARBA" id="ARBA00026111"/>
    </source>
</evidence>
<organism evidence="14 15">
    <name type="scientific">Perkinsus olseni</name>
    <name type="common">Perkinsus atlanticus</name>
    <dbReference type="NCBI Taxonomy" id="32597"/>
    <lineage>
        <taxon>Eukaryota</taxon>
        <taxon>Sar</taxon>
        <taxon>Alveolata</taxon>
        <taxon>Perkinsozoa</taxon>
        <taxon>Perkinsea</taxon>
        <taxon>Perkinsida</taxon>
        <taxon>Perkinsidae</taxon>
        <taxon>Perkinsus</taxon>
    </lineage>
</organism>
<dbReference type="EMBL" id="JABANP010000838">
    <property type="protein sequence ID" value="KAF4678784.1"/>
    <property type="molecule type" value="Genomic_DNA"/>
</dbReference>
<comment type="similarity">
    <text evidence="6">Belongs to the acetyltransferase family. NAA60 subfamily.</text>
</comment>
<evidence type="ECO:0000256" key="10">
    <source>
        <dbReference type="ARBA" id="ARBA00048848"/>
    </source>
</evidence>
<protein>
    <recommendedName>
        <fullName evidence="8">N-alpha-acetyltransferase 60</fullName>
        <ecNumber evidence="7">2.3.1.259</ecNumber>
        <ecNumber evidence="1">2.3.1.48</ecNumber>
    </recommendedName>
</protein>